<dbReference type="InterPro" id="IPR000182">
    <property type="entry name" value="GNAT_dom"/>
</dbReference>
<gene>
    <name evidence="2" type="ORF">EJA10_04685</name>
</gene>
<dbReference type="Gene3D" id="3.40.630.80">
    <property type="match status" value="1"/>
</dbReference>
<name>A0A3R9FHW3_9BACI</name>
<dbReference type="Gene3D" id="3.40.630.30">
    <property type="match status" value="1"/>
</dbReference>
<dbReference type="Pfam" id="PF00583">
    <property type="entry name" value="Acetyltransf_1"/>
    <property type="match status" value="1"/>
</dbReference>
<organism evidence="2 3">
    <name type="scientific">Mesobacillus subterraneus</name>
    <dbReference type="NCBI Taxonomy" id="285983"/>
    <lineage>
        <taxon>Bacteria</taxon>
        <taxon>Bacillati</taxon>
        <taxon>Bacillota</taxon>
        <taxon>Bacilli</taxon>
        <taxon>Bacillales</taxon>
        <taxon>Bacillaceae</taxon>
        <taxon>Mesobacillus</taxon>
    </lineage>
</organism>
<dbReference type="InterPro" id="IPR016181">
    <property type="entry name" value="Acyl_CoA_acyltransferase"/>
</dbReference>
<dbReference type="InterPro" id="IPR040579">
    <property type="entry name" value="Acetyltransf_19"/>
</dbReference>
<dbReference type="RefSeq" id="WP_125478857.1">
    <property type="nucleotide sequence ID" value="NZ_RSFW01000007.1"/>
</dbReference>
<evidence type="ECO:0000259" key="1">
    <source>
        <dbReference type="PROSITE" id="PS51186"/>
    </source>
</evidence>
<dbReference type="GO" id="GO:0016747">
    <property type="term" value="F:acyltransferase activity, transferring groups other than amino-acyl groups"/>
    <property type="evidence" value="ECO:0007669"/>
    <property type="project" value="InterPro"/>
</dbReference>
<comment type="caution">
    <text evidence="2">The sequence shown here is derived from an EMBL/GenBank/DDBJ whole genome shotgun (WGS) entry which is preliminary data.</text>
</comment>
<dbReference type="Pfam" id="PF18015">
    <property type="entry name" value="Acetyltransf_19"/>
    <property type="match status" value="1"/>
</dbReference>
<dbReference type="EMBL" id="RSFW01000007">
    <property type="protein sequence ID" value="RSD28385.1"/>
    <property type="molecule type" value="Genomic_DNA"/>
</dbReference>
<feature type="domain" description="N-acetyltransferase" evidence="1">
    <location>
        <begin position="130"/>
        <end position="264"/>
    </location>
</feature>
<keyword evidence="2" id="KW-0808">Transferase</keyword>
<dbReference type="CDD" id="cd04301">
    <property type="entry name" value="NAT_SF"/>
    <property type="match status" value="1"/>
</dbReference>
<dbReference type="SUPFAM" id="SSF55729">
    <property type="entry name" value="Acyl-CoA N-acyltransferases (Nat)"/>
    <property type="match status" value="1"/>
</dbReference>
<dbReference type="AlphaFoldDB" id="A0A3R9FHW3"/>
<reference evidence="3" key="1">
    <citation type="submission" date="2018-12" db="EMBL/GenBank/DDBJ databases">
        <title>Bacillus chawlae sp. nov., Bacillus glennii sp. nov., and Bacillus saganii sp. nov. Isolated from the Vehicle Assembly Building at Kennedy Space Center where the Viking Spacecraft were Assembled.</title>
        <authorList>
            <person name="Seuylemezian A."/>
            <person name="Vaishampayan P."/>
        </authorList>
    </citation>
    <scope>NUCLEOTIDE SEQUENCE [LARGE SCALE GENOMIC DNA]</scope>
    <source>
        <strain evidence="3">DSM 13966</strain>
    </source>
</reference>
<evidence type="ECO:0000313" key="3">
    <source>
        <dbReference type="Proteomes" id="UP000279911"/>
    </source>
</evidence>
<sequence length="264" mass="30279">MKITFTEGSYVPKEDELLESFQEELILDSKCFTIEIDGTALGSFAFCENVFDVQGFTVLTQFALAPEAIRHFQRIFETILTQYEIKSAMVATNYEFFLATAMDFHKSVTMQAYLFTTSNAPVRPPEFPRSHFTPASPEDLQEILRLTNNHFDFLLHPRKKETHQLYVLKDGEETLGFGLLETGLILKNASSLGIYTMEKHRRKGAGRSMMMHLKDICRENGIKPITGCNWYNKKSKATLESAGFISETRLLRVEFTTEEKWLSL</sequence>
<proteinExistence type="predicted"/>
<evidence type="ECO:0000313" key="2">
    <source>
        <dbReference type="EMBL" id="RSD28385.1"/>
    </source>
</evidence>
<dbReference type="OrthoDB" id="7833882at2"/>
<dbReference type="Proteomes" id="UP000279911">
    <property type="component" value="Unassembled WGS sequence"/>
</dbReference>
<dbReference type="PROSITE" id="PS51186">
    <property type="entry name" value="GNAT"/>
    <property type="match status" value="1"/>
</dbReference>
<accession>A0A3R9FHW3</accession>
<protein>
    <submittedName>
        <fullName evidence="2">N-acetyltransferase</fullName>
    </submittedName>
</protein>